<dbReference type="VEuPathDB" id="FungiDB:F4678DRAFT_471177"/>
<dbReference type="EMBL" id="JANPWZ010001123">
    <property type="protein sequence ID" value="KAJ3568569.1"/>
    <property type="molecule type" value="Genomic_DNA"/>
</dbReference>
<proteinExistence type="predicted"/>
<evidence type="ECO:0000256" key="5">
    <source>
        <dbReference type="ARBA" id="ARBA00022840"/>
    </source>
</evidence>
<evidence type="ECO:0000259" key="7">
    <source>
        <dbReference type="PROSITE" id="PS50011"/>
    </source>
</evidence>
<dbReference type="SMART" id="SM00220">
    <property type="entry name" value="S_TKc"/>
    <property type="match status" value="1"/>
</dbReference>
<protein>
    <recommendedName>
        <fullName evidence="7">Protein kinase domain-containing protein</fullName>
    </recommendedName>
</protein>
<dbReference type="InterPro" id="IPR051175">
    <property type="entry name" value="CLK_kinases"/>
</dbReference>
<evidence type="ECO:0000256" key="3">
    <source>
        <dbReference type="ARBA" id="ARBA00022741"/>
    </source>
</evidence>
<evidence type="ECO:0000313" key="9">
    <source>
        <dbReference type="Proteomes" id="UP001148614"/>
    </source>
</evidence>
<evidence type="ECO:0000256" key="1">
    <source>
        <dbReference type="ARBA" id="ARBA00022527"/>
    </source>
</evidence>
<dbReference type="AlphaFoldDB" id="A0A9W8NCM8"/>
<reference evidence="8" key="1">
    <citation type="submission" date="2022-07" db="EMBL/GenBank/DDBJ databases">
        <title>Genome Sequence of Xylaria arbuscula.</title>
        <authorList>
            <person name="Buettner E."/>
        </authorList>
    </citation>
    <scope>NUCLEOTIDE SEQUENCE</scope>
    <source>
        <strain evidence="8">VT107</strain>
    </source>
</reference>
<comment type="caution">
    <text evidence="8">The sequence shown here is derived from an EMBL/GenBank/DDBJ whole genome shotgun (WGS) entry which is preliminary data.</text>
</comment>
<dbReference type="Gene3D" id="3.30.200.20">
    <property type="entry name" value="Phosphorylase Kinase, domain 1"/>
    <property type="match status" value="1"/>
</dbReference>
<dbReference type="GO" id="GO:0004674">
    <property type="term" value="F:protein serine/threonine kinase activity"/>
    <property type="evidence" value="ECO:0007669"/>
    <property type="project" value="UniProtKB-KW"/>
</dbReference>
<evidence type="ECO:0000256" key="4">
    <source>
        <dbReference type="ARBA" id="ARBA00022777"/>
    </source>
</evidence>
<dbReference type="Pfam" id="PF00069">
    <property type="entry name" value="Pkinase"/>
    <property type="match status" value="2"/>
</dbReference>
<evidence type="ECO:0000313" key="8">
    <source>
        <dbReference type="EMBL" id="KAJ3568569.1"/>
    </source>
</evidence>
<dbReference type="GO" id="GO:0005524">
    <property type="term" value="F:ATP binding"/>
    <property type="evidence" value="ECO:0007669"/>
    <property type="project" value="UniProtKB-UniRule"/>
</dbReference>
<dbReference type="InterPro" id="IPR000719">
    <property type="entry name" value="Prot_kinase_dom"/>
</dbReference>
<evidence type="ECO:0000256" key="6">
    <source>
        <dbReference type="PROSITE-ProRule" id="PRU10141"/>
    </source>
</evidence>
<gene>
    <name evidence="8" type="ORF">NPX13_g6378</name>
</gene>
<keyword evidence="5 6" id="KW-0067">ATP-binding</keyword>
<dbReference type="PANTHER" id="PTHR45646:SF11">
    <property type="entry name" value="SERINE_THREONINE-PROTEIN KINASE DOA"/>
    <property type="match status" value="1"/>
</dbReference>
<feature type="domain" description="Protein kinase" evidence="7">
    <location>
        <begin position="47"/>
        <end position="424"/>
    </location>
</feature>
<dbReference type="PROSITE" id="PS00107">
    <property type="entry name" value="PROTEIN_KINASE_ATP"/>
    <property type="match status" value="1"/>
</dbReference>
<dbReference type="Gene3D" id="1.10.510.10">
    <property type="entry name" value="Transferase(Phosphotransferase) domain 1"/>
    <property type="match status" value="1"/>
</dbReference>
<dbReference type="PROSITE" id="PS50011">
    <property type="entry name" value="PROTEIN_KINASE_DOM"/>
    <property type="match status" value="1"/>
</dbReference>
<dbReference type="GO" id="GO:0043484">
    <property type="term" value="P:regulation of RNA splicing"/>
    <property type="evidence" value="ECO:0007669"/>
    <property type="project" value="TreeGrafter"/>
</dbReference>
<name>A0A9W8NCM8_9PEZI</name>
<keyword evidence="2" id="KW-0808">Transferase</keyword>
<organism evidence="8 9">
    <name type="scientific">Xylaria arbuscula</name>
    <dbReference type="NCBI Taxonomy" id="114810"/>
    <lineage>
        <taxon>Eukaryota</taxon>
        <taxon>Fungi</taxon>
        <taxon>Dikarya</taxon>
        <taxon>Ascomycota</taxon>
        <taxon>Pezizomycotina</taxon>
        <taxon>Sordariomycetes</taxon>
        <taxon>Xylariomycetidae</taxon>
        <taxon>Xylariales</taxon>
        <taxon>Xylariaceae</taxon>
        <taxon>Xylaria</taxon>
    </lineage>
</organism>
<dbReference type="Proteomes" id="UP001148614">
    <property type="component" value="Unassembled WGS sequence"/>
</dbReference>
<dbReference type="InterPro" id="IPR017441">
    <property type="entry name" value="Protein_kinase_ATP_BS"/>
</dbReference>
<feature type="binding site" evidence="6">
    <location>
        <position position="76"/>
    </location>
    <ligand>
        <name>ATP</name>
        <dbReference type="ChEBI" id="CHEBI:30616"/>
    </ligand>
</feature>
<accession>A0A9W8NCM8</accession>
<dbReference type="PANTHER" id="PTHR45646">
    <property type="entry name" value="SERINE/THREONINE-PROTEIN KINASE DOA-RELATED"/>
    <property type="match status" value="1"/>
</dbReference>
<dbReference type="InterPro" id="IPR011009">
    <property type="entry name" value="Kinase-like_dom_sf"/>
</dbReference>
<keyword evidence="3 6" id="KW-0547">Nucleotide-binding</keyword>
<keyword evidence="4" id="KW-0418">Kinase</keyword>
<dbReference type="GO" id="GO:0005634">
    <property type="term" value="C:nucleus"/>
    <property type="evidence" value="ECO:0007669"/>
    <property type="project" value="TreeGrafter"/>
</dbReference>
<dbReference type="SUPFAM" id="SSF56112">
    <property type="entry name" value="Protein kinase-like (PK-like)"/>
    <property type="match status" value="1"/>
</dbReference>
<keyword evidence="9" id="KW-1185">Reference proteome</keyword>
<keyword evidence="1" id="KW-0723">Serine/threonine-protein kinase</keyword>
<sequence length="432" mass="48189">MRQKLGAHLKAARLYIPVEDVETIDRYKTGGYHPIHIGDCLGPENRFEIVNKLGHGGYSTVWLARDKAEGRYVALKVAVAVSESSHTSRETSILRELEQSLAGDDEPPSAVGVPRVRAVFSHAGPNGVHACLATDPCMCSVIESKEATRKVLPFDPAVSRRITARLIRTVAFLHSRGVAHGDLHPRNVLLKLPDLSSMTINELYLKYGEPAQEDILPWGGAPFTPSAHLPQYVVVPAWFGKPCEDATLEDADVTLADFGEAWKPADTPRYTLNTPALYRPPEAMFAQAQHIPISLAADIWTLGCCIFAVFGDSVLFKGLWADEDDVFAENISTLGKPPQIWWDPWRKRSKFFDERGEWLPTSARTVDEMYHSLEDRAADSFKRNQPSGLGDEEMADLLSMLRGMLRWRPEERVSADDLVQGAWMNKWGNKTD</sequence>
<evidence type="ECO:0000256" key="2">
    <source>
        <dbReference type="ARBA" id="ARBA00022679"/>
    </source>
</evidence>